<dbReference type="STRING" id="30069.A0A182Y3L5"/>
<organism evidence="2 3">
    <name type="scientific">Anopheles stephensi</name>
    <name type="common">Indo-Pakistan malaria mosquito</name>
    <dbReference type="NCBI Taxonomy" id="30069"/>
    <lineage>
        <taxon>Eukaryota</taxon>
        <taxon>Metazoa</taxon>
        <taxon>Ecdysozoa</taxon>
        <taxon>Arthropoda</taxon>
        <taxon>Hexapoda</taxon>
        <taxon>Insecta</taxon>
        <taxon>Pterygota</taxon>
        <taxon>Neoptera</taxon>
        <taxon>Endopterygota</taxon>
        <taxon>Diptera</taxon>
        <taxon>Nematocera</taxon>
        <taxon>Culicoidea</taxon>
        <taxon>Culicidae</taxon>
        <taxon>Anophelinae</taxon>
        <taxon>Anopheles</taxon>
    </lineage>
</organism>
<evidence type="ECO:0000313" key="2">
    <source>
        <dbReference type="EnsemblMetazoa" id="ASTEI03051-PA"/>
    </source>
</evidence>
<feature type="region of interest" description="Disordered" evidence="1">
    <location>
        <begin position="103"/>
        <end position="195"/>
    </location>
</feature>
<protein>
    <submittedName>
        <fullName evidence="2">Uncharacterized protein</fullName>
    </submittedName>
</protein>
<keyword evidence="3" id="KW-1185">Reference proteome</keyword>
<evidence type="ECO:0000256" key="1">
    <source>
        <dbReference type="SAM" id="MobiDB-lite"/>
    </source>
</evidence>
<feature type="compositionally biased region" description="Low complexity" evidence="1">
    <location>
        <begin position="156"/>
        <end position="195"/>
    </location>
</feature>
<dbReference type="PANTHER" id="PTHR47644:SF1">
    <property type="entry name" value="PDZ DOMAIN-CONTAINING PROTEIN"/>
    <property type="match status" value="1"/>
</dbReference>
<dbReference type="VEuPathDB" id="VectorBase:ASTEI20_037746"/>
<sequence>MLTDSTAAFLNSPDTVQPFCLKTKHVSFARSYTLTSFDEAMGSRPLSRLAAARSQERLIGGKKPTITLAQHTATPYAGAPLHSILTQPTAQQPLLPQALQKQPLSVPQNPSHSQPQQQQPAQQQQPQQQQPQQPQHVLIQQQPTSHLHQHLHQQHLQHLQHQQAALLAHQVHLQHQHQQQQQQQQQHQQHQQHQQQQQQAVAQQLAAQQQQQQLQHQQDMIVLEKVKRSAMKTQATQTEVYLGKKGAAPHNLSLSPRTIHRGSESY</sequence>
<name>A0A182Y3L5_ANOST</name>
<proteinExistence type="predicted"/>
<feature type="compositionally biased region" description="Low complexity" evidence="1">
    <location>
        <begin position="103"/>
        <end position="143"/>
    </location>
</feature>
<dbReference type="Proteomes" id="UP000076408">
    <property type="component" value="Unassembled WGS sequence"/>
</dbReference>
<dbReference type="PANTHER" id="PTHR47644">
    <property type="entry name" value="AGAP008221-PA"/>
    <property type="match status" value="1"/>
</dbReference>
<accession>A0A182Y3L5</accession>
<dbReference type="VEuPathDB" id="VectorBase:ASTEI03051"/>
<evidence type="ECO:0000313" key="3">
    <source>
        <dbReference type="Proteomes" id="UP000076408"/>
    </source>
</evidence>
<reference evidence="2" key="2">
    <citation type="submission" date="2020-05" db="UniProtKB">
        <authorList>
            <consortium name="EnsemblMetazoa"/>
        </authorList>
    </citation>
    <scope>IDENTIFICATION</scope>
    <source>
        <strain evidence="2">Indian</strain>
    </source>
</reference>
<dbReference type="AlphaFoldDB" id="A0A182Y3L5"/>
<dbReference type="VEuPathDB" id="VectorBase:ASTE005071"/>
<reference evidence="3" key="1">
    <citation type="journal article" date="2014" name="Genome Biol.">
        <title>Genome analysis of a major urban malaria vector mosquito, Anopheles stephensi.</title>
        <authorList>
            <person name="Jiang X."/>
            <person name="Peery A."/>
            <person name="Hall A.B."/>
            <person name="Sharma A."/>
            <person name="Chen X.G."/>
            <person name="Waterhouse R.M."/>
            <person name="Komissarov A."/>
            <person name="Riehle M.M."/>
            <person name="Shouche Y."/>
            <person name="Sharakhova M.V."/>
            <person name="Lawson D."/>
            <person name="Pakpour N."/>
            <person name="Arensburger P."/>
            <person name="Davidson V.L."/>
            <person name="Eiglmeier K."/>
            <person name="Emrich S."/>
            <person name="George P."/>
            <person name="Kennedy R.C."/>
            <person name="Mane S.P."/>
            <person name="Maslen G."/>
            <person name="Oringanje C."/>
            <person name="Qi Y."/>
            <person name="Settlage R."/>
            <person name="Tojo M."/>
            <person name="Tubio J.M."/>
            <person name="Unger M.F."/>
            <person name="Wang B."/>
            <person name="Vernick K.D."/>
            <person name="Ribeiro J.M."/>
            <person name="James A.A."/>
            <person name="Michel K."/>
            <person name="Riehle M.A."/>
            <person name="Luckhart S."/>
            <person name="Sharakhov I.V."/>
            <person name="Tu Z."/>
        </authorList>
    </citation>
    <scope>NUCLEOTIDE SEQUENCE [LARGE SCALE GENOMIC DNA]</scope>
    <source>
        <strain evidence="3">Indian</strain>
    </source>
</reference>
<dbReference type="EnsemblMetazoa" id="ASTEI03051-RA">
    <property type="protein sequence ID" value="ASTEI03051-PA"/>
    <property type="gene ID" value="ASTEI03051"/>
</dbReference>
<feature type="region of interest" description="Disordered" evidence="1">
    <location>
        <begin position="246"/>
        <end position="266"/>
    </location>
</feature>